<evidence type="ECO:0000256" key="11">
    <source>
        <dbReference type="ARBA" id="ARBA00038934"/>
    </source>
</evidence>
<evidence type="ECO:0000256" key="16">
    <source>
        <dbReference type="SAM" id="MobiDB-lite"/>
    </source>
</evidence>
<evidence type="ECO:0000313" key="17">
    <source>
        <dbReference type="Ensembl" id="ENSCSEP00000020953.1"/>
    </source>
</evidence>
<dbReference type="Ensembl" id="ENSCSET00000021225.1">
    <property type="protein sequence ID" value="ENSCSEP00000020953.1"/>
    <property type="gene ID" value="ENSCSEG00000013389.1"/>
</dbReference>
<evidence type="ECO:0000256" key="10">
    <source>
        <dbReference type="ARBA" id="ARBA00038162"/>
    </source>
</evidence>
<dbReference type="GO" id="GO:0046872">
    <property type="term" value="F:metal ion binding"/>
    <property type="evidence" value="ECO:0007669"/>
    <property type="project" value="UniProtKB-KW"/>
</dbReference>
<keyword evidence="8" id="KW-0325">Glycoprotein</keyword>
<evidence type="ECO:0000313" key="18">
    <source>
        <dbReference type="Proteomes" id="UP000265120"/>
    </source>
</evidence>
<dbReference type="PANTHER" id="PTHR11183">
    <property type="entry name" value="GLYCOGENIN SUBFAMILY MEMBER"/>
    <property type="match status" value="1"/>
</dbReference>
<reference evidence="17 18" key="1">
    <citation type="journal article" date="2014" name="Nat. Genet.">
        <title>Whole-genome sequence of a flatfish provides insights into ZW sex chromosome evolution and adaptation to a benthic lifestyle.</title>
        <authorList>
            <person name="Chen S."/>
            <person name="Zhang G."/>
            <person name="Shao C."/>
            <person name="Huang Q."/>
            <person name="Liu G."/>
            <person name="Zhang P."/>
            <person name="Song W."/>
            <person name="An N."/>
            <person name="Chalopin D."/>
            <person name="Volff J.N."/>
            <person name="Hong Y."/>
            <person name="Li Q."/>
            <person name="Sha Z."/>
            <person name="Zhou H."/>
            <person name="Xie M."/>
            <person name="Yu Q."/>
            <person name="Liu Y."/>
            <person name="Xiang H."/>
            <person name="Wang N."/>
            <person name="Wu K."/>
            <person name="Yang C."/>
            <person name="Zhou Q."/>
            <person name="Liao X."/>
            <person name="Yang L."/>
            <person name="Hu Q."/>
            <person name="Zhang J."/>
            <person name="Meng L."/>
            <person name="Jin L."/>
            <person name="Tian Y."/>
            <person name="Lian J."/>
            <person name="Yang J."/>
            <person name="Miao G."/>
            <person name="Liu S."/>
            <person name="Liang Z."/>
            <person name="Yan F."/>
            <person name="Li Y."/>
            <person name="Sun B."/>
            <person name="Zhang H."/>
            <person name="Zhang J."/>
            <person name="Zhu Y."/>
            <person name="Du M."/>
            <person name="Zhao Y."/>
            <person name="Schartl M."/>
            <person name="Tang Q."/>
            <person name="Wang J."/>
        </authorList>
    </citation>
    <scope>NUCLEOTIDE SEQUENCE</scope>
</reference>
<comment type="similarity">
    <text evidence="10">Belongs to the glycosyltransferase 8 family. Glycogenin subfamily.</text>
</comment>
<dbReference type="Gene3D" id="3.90.550.10">
    <property type="entry name" value="Spore Coat Polysaccharide Biosynthesis Protein SpsA, Chain A"/>
    <property type="match status" value="1"/>
</dbReference>
<evidence type="ECO:0000256" key="8">
    <source>
        <dbReference type="ARBA" id="ARBA00023180"/>
    </source>
</evidence>
<evidence type="ECO:0000256" key="7">
    <source>
        <dbReference type="ARBA" id="ARBA00023056"/>
    </source>
</evidence>
<dbReference type="InParanoid" id="A0A3P8W0B2"/>
<evidence type="ECO:0000256" key="3">
    <source>
        <dbReference type="ARBA" id="ARBA00004964"/>
    </source>
</evidence>
<dbReference type="Proteomes" id="UP000265120">
    <property type="component" value="Chromosome 14"/>
</dbReference>
<evidence type="ECO:0000256" key="2">
    <source>
        <dbReference type="ARBA" id="ARBA00004496"/>
    </source>
</evidence>
<comment type="catalytic activity">
    <reaction evidence="13">
        <text>L-tyrosyl-[glycogenin] + UDP-alpha-D-glucose = alpha-D-glucosyl-L-tyrosyl-[glycogenin] + UDP + H(+)</text>
        <dbReference type="Rhea" id="RHEA:23360"/>
        <dbReference type="Rhea" id="RHEA-COMP:14604"/>
        <dbReference type="Rhea" id="RHEA-COMP:14605"/>
        <dbReference type="ChEBI" id="CHEBI:15378"/>
        <dbReference type="ChEBI" id="CHEBI:46858"/>
        <dbReference type="ChEBI" id="CHEBI:58223"/>
        <dbReference type="ChEBI" id="CHEBI:58885"/>
        <dbReference type="ChEBI" id="CHEBI:140573"/>
        <dbReference type="EC" id="2.4.1.186"/>
    </reaction>
    <physiologicalReaction direction="left-to-right" evidence="13">
        <dbReference type="Rhea" id="RHEA:23361"/>
    </physiologicalReaction>
</comment>
<dbReference type="FunFam" id="3.90.550.10:FF:000092">
    <property type="entry name" value="Glycogenin 2"/>
    <property type="match status" value="1"/>
</dbReference>
<dbReference type="AlphaFoldDB" id="A0A3P8W0B2"/>
<dbReference type="EC" id="2.4.1.186" evidence="11"/>
<dbReference type="InterPro" id="IPR002495">
    <property type="entry name" value="Glyco_trans_8"/>
</dbReference>
<evidence type="ECO:0000256" key="4">
    <source>
        <dbReference type="ARBA" id="ARBA00022490"/>
    </source>
</evidence>
<comment type="subcellular location">
    <subcellularLocation>
        <location evidence="2">Cytoplasm</location>
    </subcellularLocation>
</comment>
<accession>A0A3P8W0B2</accession>
<comment type="pathway">
    <text evidence="3">Glycan biosynthesis; glycogen biosynthesis.</text>
</comment>
<dbReference type="OMA" id="CKERAAN"/>
<keyword evidence="18" id="KW-1185">Reference proteome</keyword>
<keyword evidence="9" id="KW-0464">Manganese</keyword>
<reference evidence="17" key="2">
    <citation type="submission" date="2025-08" db="UniProtKB">
        <authorList>
            <consortium name="Ensembl"/>
        </authorList>
    </citation>
    <scope>IDENTIFICATION</scope>
</reference>
<feature type="region of interest" description="Disordered" evidence="16">
    <location>
        <begin position="251"/>
        <end position="273"/>
    </location>
</feature>
<reference evidence="17" key="3">
    <citation type="submission" date="2025-09" db="UniProtKB">
        <authorList>
            <consortium name="Ensembl"/>
        </authorList>
    </citation>
    <scope>IDENTIFICATION</scope>
</reference>
<dbReference type="GO" id="GO:0005978">
    <property type="term" value="P:glycogen biosynthetic process"/>
    <property type="evidence" value="ECO:0007669"/>
    <property type="project" value="UniProtKB-KW"/>
</dbReference>
<keyword evidence="6" id="KW-0479">Metal-binding</keyword>
<dbReference type="GO" id="GO:0005737">
    <property type="term" value="C:cytoplasm"/>
    <property type="evidence" value="ECO:0007669"/>
    <property type="project" value="UniProtKB-SubCell"/>
</dbReference>
<feature type="compositionally biased region" description="Basic and acidic residues" evidence="16">
    <location>
        <begin position="298"/>
        <end position="329"/>
    </location>
</feature>
<evidence type="ECO:0000256" key="5">
    <source>
        <dbReference type="ARBA" id="ARBA00022679"/>
    </source>
</evidence>
<comment type="catalytic activity">
    <reaction evidence="12">
        <text>[1,4-alpha-D-glucosyl](n)-L-tyrosyl-[glycogenin] + UDP-alpha-D-glucose = [1,4-alpha-D-glucosyl](n+1)-L-tyrosyl-[glycogenin] + UDP + H(+)</text>
        <dbReference type="Rhea" id="RHEA:56560"/>
        <dbReference type="Rhea" id="RHEA-COMP:14606"/>
        <dbReference type="Rhea" id="RHEA-COMP:14607"/>
        <dbReference type="ChEBI" id="CHEBI:15378"/>
        <dbReference type="ChEBI" id="CHEBI:58223"/>
        <dbReference type="ChEBI" id="CHEBI:58885"/>
        <dbReference type="ChEBI" id="CHEBI:140574"/>
        <dbReference type="EC" id="2.4.1.186"/>
    </reaction>
    <physiologicalReaction direction="left-to-right" evidence="12">
        <dbReference type="Rhea" id="RHEA:56561"/>
    </physiologicalReaction>
</comment>
<sequence length="437" mass="49476">MSAEAFVTLATSDSYCMGAIVVARSLRRHGTTRSIVVMVTPNVSQRARLGLEGLFDKVIVVDVMDSEDQLRLSMLRRPELGITFTKLHCWTLTQYSKCVFLDADTLVLCNVDELFDRDELSAAPDPGWPDCFNSGVFVFRPCLHTHARLLEHALQHGSFDGGDQGLLNTFFSSWSEADISKHLPFIYNLTTSSTYTYLPAFKQFGHNAKIVHFLGVMKPWSSQGRTESSQSQNMGRFLTLWWNEYRAQKNCQPPASEGEPPHKFEKTQQVQREGAKSLFSKKLEISDLLLTQSSVQMEEMHSMTEPKDKEEEVKVQEGSKGEEEHHGEMHTTQLTSSEGDFHPEEVKGPSQFLPLSHTPVNSPVDEDMSPSRGSKDIQDSPLITEGLDNSQTKTRVSEADRVREELQRRQLWEAGQADYMGRDAFKNIKKMLDCFLE</sequence>
<keyword evidence="7" id="KW-0320">Glycogen biosynthesis</keyword>
<evidence type="ECO:0000256" key="1">
    <source>
        <dbReference type="ARBA" id="ARBA00001936"/>
    </source>
</evidence>
<evidence type="ECO:0000256" key="14">
    <source>
        <dbReference type="ARBA" id="ARBA00049637"/>
    </source>
</evidence>
<evidence type="ECO:0000256" key="13">
    <source>
        <dbReference type="ARBA" id="ARBA00047924"/>
    </source>
</evidence>
<dbReference type="Pfam" id="PF01501">
    <property type="entry name" value="Glyco_transf_8"/>
    <property type="match status" value="1"/>
</dbReference>
<dbReference type="InterPro" id="IPR050587">
    <property type="entry name" value="GNT1/Glycosyltrans_8"/>
</dbReference>
<dbReference type="SUPFAM" id="SSF53448">
    <property type="entry name" value="Nucleotide-diphospho-sugar transferases"/>
    <property type="match status" value="1"/>
</dbReference>
<evidence type="ECO:0000256" key="12">
    <source>
        <dbReference type="ARBA" id="ARBA00047374"/>
    </source>
</evidence>
<dbReference type="GeneTree" id="ENSGT00940000161628"/>
<name>A0A3P8W0B2_CYNSE</name>
<keyword evidence="4" id="KW-0963">Cytoplasm</keyword>
<dbReference type="CDD" id="cd02537">
    <property type="entry name" value="GT8_Glycogenin"/>
    <property type="match status" value="1"/>
</dbReference>
<comment type="function">
    <text evidence="15">Self-glucosylating initiator of glycogen synthesis. It catalyzes the formation of a short alpha (1,4)-glucosyl chain covalently attached via a glucose 1-O-tyrosyl linkage to internal tyrosine residues and these chains act as primers for the elongation reaction catalyzed by glycogen synthase.</text>
</comment>
<dbReference type="GO" id="GO:0008466">
    <property type="term" value="F:glycogenin glucosyltransferase activity"/>
    <property type="evidence" value="ECO:0007669"/>
    <property type="project" value="UniProtKB-EC"/>
</dbReference>
<protein>
    <recommendedName>
        <fullName evidence="11">glycogenin glucosyltransferase</fullName>
        <ecNumber evidence="11">2.4.1.186</ecNumber>
    </recommendedName>
</protein>
<comment type="cofactor">
    <cofactor evidence="1">
        <name>Mn(2+)</name>
        <dbReference type="ChEBI" id="CHEBI:29035"/>
    </cofactor>
</comment>
<evidence type="ECO:0000256" key="6">
    <source>
        <dbReference type="ARBA" id="ARBA00022723"/>
    </source>
</evidence>
<dbReference type="STRING" id="244447.ENSCSEP00000020953"/>
<dbReference type="InterPro" id="IPR029044">
    <property type="entry name" value="Nucleotide-diphossugar_trans"/>
</dbReference>
<evidence type="ECO:0000256" key="9">
    <source>
        <dbReference type="ARBA" id="ARBA00023211"/>
    </source>
</evidence>
<feature type="region of interest" description="Disordered" evidence="16">
    <location>
        <begin position="297"/>
        <end position="401"/>
    </location>
</feature>
<evidence type="ECO:0000256" key="15">
    <source>
        <dbReference type="ARBA" id="ARBA00057883"/>
    </source>
</evidence>
<keyword evidence="5" id="KW-0808">Transferase</keyword>
<comment type="function">
    <text evidence="14">Glycogenin participates in the glycogen biosynthetic process along with glycogen synthase and glycogen branching enzyme. It catalyzes the formation of a short alpha (1,4)-glucosyl chain covalently attached via a glucose 1-O-tyrosyl linkage to internal tyrosine residues and these chains act as primers for the elongation reaction catalyzed by glycogen synthase.</text>
</comment>
<organism evidence="17 18">
    <name type="scientific">Cynoglossus semilaevis</name>
    <name type="common">Tongue sole</name>
    <dbReference type="NCBI Taxonomy" id="244447"/>
    <lineage>
        <taxon>Eukaryota</taxon>
        <taxon>Metazoa</taxon>
        <taxon>Chordata</taxon>
        <taxon>Craniata</taxon>
        <taxon>Vertebrata</taxon>
        <taxon>Euteleostomi</taxon>
        <taxon>Actinopterygii</taxon>
        <taxon>Neopterygii</taxon>
        <taxon>Teleostei</taxon>
        <taxon>Neoteleostei</taxon>
        <taxon>Acanthomorphata</taxon>
        <taxon>Carangaria</taxon>
        <taxon>Pleuronectiformes</taxon>
        <taxon>Pleuronectoidei</taxon>
        <taxon>Cynoglossidae</taxon>
        <taxon>Cynoglossinae</taxon>
        <taxon>Cynoglossus</taxon>
    </lineage>
</organism>
<proteinExistence type="inferred from homology"/>